<evidence type="ECO:0000256" key="1">
    <source>
        <dbReference type="ARBA" id="ARBA00004167"/>
    </source>
</evidence>
<feature type="transmembrane region" description="Helical" evidence="6">
    <location>
        <begin position="200"/>
        <end position="222"/>
    </location>
</feature>
<evidence type="ECO:0000256" key="4">
    <source>
        <dbReference type="ARBA" id="ARBA00023136"/>
    </source>
</evidence>
<feature type="region of interest" description="Disordered" evidence="5">
    <location>
        <begin position="170"/>
        <end position="194"/>
    </location>
</feature>
<accession>A0A8T9BYN2</accession>
<feature type="compositionally biased region" description="Gly residues" evidence="5">
    <location>
        <begin position="302"/>
        <end position="311"/>
    </location>
</feature>
<dbReference type="AlphaFoldDB" id="A0A8T9BYN2"/>
<evidence type="ECO:0000313" key="8">
    <source>
        <dbReference type="EMBL" id="TVY71443.1"/>
    </source>
</evidence>
<reference evidence="8 9" key="1">
    <citation type="submission" date="2018-05" db="EMBL/GenBank/DDBJ databases">
        <title>Genome sequencing and assembly of the regulated plant pathogen Lachnellula willkommii and related sister species for the development of diagnostic species identification markers.</title>
        <authorList>
            <person name="Giroux E."/>
            <person name="Bilodeau G."/>
        </authorList>
    </citation>
    <scope>NUCLEOTIDE SEQUENCE [LARGE SCALE GENOMIC DNA]</scope>
    <source>
        <strain evidence="8 9">CBS 268.59</strain>
    </source>
</reference>
<feature type="signal peptide" evidence="7">
    <location>
        <begin position="1"/>
        <end position="26"/>
    </location>
</feature>
<dbReference type="InterPro" id="IPR051694">
    <property type="entry name" value="Immunoregulatory_rcpt-like"/>
</dbReference>
<comment type="caution">
    <text evidence="8">The sequence shown here is derived from an EMBL/GenBank/DDBJ whole genome shotgun (WGS) entry which is preliminary data.</text>
</comment>
<evidence type="ECO:0000256" key="2">
    <source>
        <dbReference type="ARBA" id="ARBA00022692"/>
    </source>
</evidence>
<dbReference type="EMBL" id="QGMK01001226">
    <property type="protein sequence ID" value="TVY71443.1"/>
    <property type="molecule type" value="Genomic_DNA"/>
</dbReference>
<dbReference type="GO" id="GO:0071944">
    <property type="term" value="C:cell periphery"/>
    <property type="evidence" value="ECO:0007669"/>
    <property type="project" value="UniProtKB-ARBA"/>
</dbReference>
<keyword evidence="3 6" id="KW-1133">Transmembrane helix</keyword>
<feature type="compositionally biased region" description="Pro residues" evidence="5">
    <location>
        <begin position="255"/>
        <end position="271"/>
    </location>
</feature>
<dbReference type="PANTHER" id="PTHR15549:SF33">
    <property type="entry name" value="MEMBRANE PROTEIN WSC4, PUTATIVE (AFU_ORTHOLOGUE AFUA_5G09020)-RELATED"/>
    <property type="match status" value="1"/>
</dbReference>
<evidence type="ECO:0000256" key="7">
    <source>
        <dbReference type="SAM" id="SignalP"/>
    </source>
</evidence>
<dbReference type="OrthoDB" id="3558069at2759"/>
<evidence type="ECO:0000313" key="9">
    <source>
        <dbReference type="Proteomes" id="UP000469558"/>
    </source>
</evidence>
<organism evidence="8 9">
    <name type="scientific">Lachnellula suecica</name>
    <dbReference type="NCBI Taxonomy" id="602035"/>
    <lineage>
        <taxon>Eukaryota</taxon>
        <taxon>Fungi</taxon>
        <taxon>Dikarya</taxon>
        <taxon>Ascomycota</taxon>
        <taxon>Pezizomycotina</taxon>
        <taxon>Leotiomycetes</taxon>
        <taxon>Helotiales</taxon>
        <taxon>Lachnaceae</taxon>
        <taxon>Lachnellula</taxon>
    </lineage>
</organism>
<gene>
    <name evidence="8" type="ORF">LSUE1_G005217</name>
</gene>
<name>A0A8T9BYN2_9HELO</name>
<evidence type="ECO:0008006" key="10">
    <source>
        <dbReference type="Google" id="ProtNLM"/>
    </source>
</evidence>
<sequence length="311" mass="32247">MRNQVLFYSLAVASFAVSAGAVAANAACFYPDGTTTDPVHRPCNTTIGNSACCDPMDSCTTNGICLGRSGFNYRGSCTDSSWKDPTCPTACRANADSKLPYSAFTPLWTCDAPGGRNINSCCDIPNKNCCTIAPFVYPNTGFAFKNGMDQLLLDVASANTSGQATVTVTATAGSSSSTGSSAESSTSTAAASSSSNLGPAIGAGVGVPLGVLALGLLGFLFWRARKNSNGSETLHQGQIEMDPHQPKPFGDYYASPPPPAQQPYQPPPPQQPYQSQPAAEADGRASQISRSYTHSTDRKSPGYGGPSGVHE</sequence>
<keyword evidence="2 6" id="KW-0812">Transmembrane</keyword>
<dbReference type="PANTHER" id="PTHR15549">
    <property type="entry name" value="PAIRED IMMUNOGLOBULIN-LIKE TYPE 2 RECEPTOR"/>
    <property type="match status" value="1"/>
</dbReference>
<keyword evidence="7" id="KW-0732">Signal</keyword>
<evidence type="ECO:0000256" key="5">
    <source>
        <dbReference type="SAM" id="MobiDB-lite"/>
    </source>
</evidence>
<feature type="region of interest" description="Disordered" evidence="5">
    <location>
        <begin position="239"/>
        <end position="311"/>
    </location>
</feature>
<protein>
    <recommendedName>
        <fullName evidence="10">Mid2 domain-containing protein</fullName>
    </recommendedName>
</protein>
<comment type="subcellular location">
    <subcellularLocation>
        <location evidence="1">Membrane</location>
        <topology evidence="1">Single-pass membrane protein</topology>
    </subcellularLocation>
</comment>
<evidence type="ECO:0000256" key="6">
    <source>
        <dbReference type="SAM" id="Phobius"/>
    </source>
</evidence>
<keyword evidence="9" id="KW-1185">Reference proteome</keyword>
<dbReference type="GO" id="GO:0016020">
    <property type="term" value="C:membrane"/>
    <property type="evidence" value="ECO:0007669"/>
    <property type="project" value="UniProtKB-SubCell"/>
</dbReference>
<evidence type="ECO:0000256" key="3">
    <source>
        <dbReference type="ARBA" id="ARBA00022989"/>
    </source>
</evidence>
<dbReference type="Proteomes" id="UP000469558">
    <property type="component" value="Unassembled WGS sequence"/>
</dbReference>
<keyword evidence="4 6" id="KW-0472">Membrane</keyword>
<proteinExistence type="predicted"/>
<feature type="chain" id="PRO_5035769099" description="Mid2 domain-containing protein" evidence="7">
    <location>
        <begin position="27"/>
        <end position="311"/>
    </location>
</feature>